<evidence type="ECO:0008006" key="3">
    <source>
        <dbReference type="Google" id="ProtNLM"/>
    </source>
</evidence>
<reference evidence="1" key="1">
    <citation type="submission" date="2022-12" db="EMBL/GenBank/DDBJ databases">
        <title>New Phytohabitans aurantiacus sp. RD004123 nov., an actinomycete isolated from soil.</title>
        <authorList>
            <person name="Triningsih D.W."/>
            <person name="Harunari E."/>
            <person name="Igarashi Y."/>
        </authorList>
    </citation>
    <scope>NUCLEOTIDE SEQUENCE</scope>
    <source>
        <strain evidence="1">RD004123</strain>
    </source>
</reference>
<dbReference type="Gene3D" id="3.40.50.300">
    <property type="entry name" value="P-loop containing nucleotide triphosphate hydrolases"/>
    <property type="match status" value="1"/>
</dbReference>
<dbReference type="Pfam" id="PF13671">
    <property type="entry name" value="AAA_33"/>
    <property type="match status" value="1"/>
</dbReference>
<proteinExistence type="predicted"/>
<dbReference type="EMBL" id="BSDI01000046">
    <property type="protein sequence ID" value="GLI01592.1"/>
    <property type="molecule type" value="Genomic_DNA"/>
</dbReference>
<evidence type="ECO:0000313" key="1">
    <source>
        <dbReference type="EMBL" id="GLI01592.1"/>
    </source>
</evidence>
<accession>A0ABQ5R481</accession>
<organism evidence="1 2">
    <name type="scientific">Phytohabitans aurantiacus</name>
    <dbReference type="NCBI Taxonomy" id="3016789"/>
    <lineage>
        <taxon>Bacteria</taxon>
        <taxon>Bacillati</taxon>
        <taxon>Actinomycetota</taxon>
        <taxon>Actinomycetes</taxon>
        <taxon>Micromonosporales</taxon>
        <taxon>Micromonosporaceae</taxon>
    </lineage>
</organism>
<dbReference type="Proteomes" id="UP001144280">
    <property type="component" value="Unassembled WGS sequence"/>
</dbReference>
<name>A0ABQ5R481_9ACTN</name>
<evidence type="ECO:0000313" key="2">
    <source>
        <dbReference type="Proteomes" id="UP001144280"/>
    </source>
</evidence>
<sequence length="193" mass="19343">MTMGAVRAYVVAGAPATGKSVLGAALARAAGAAPLDQDVLTGPLTAVVAGLVGAAPADLDDPRVRSATRDATYAALIDTAAGCLAAGVSVVLIAPFSSERSDPVAWNALSDRLGAPDGIALIWTTCPPAEVARRLTERAAPRDRRKIADLTAFLRSGVLDPPAVPHVAVDTTAPLAHQVTAALTGTGALAPGR</sequence>
<comment type="caution">
    <text evidence="1">The sequence shown here is derived from an EMBL/GenBank/DDBJ whole genome shotgun (WGS) entry which is preliminary data.</text>
</comment>
<gene>
    <name evidence="1" type="ORF">Pa4123_68680</name>
</gene>
<dbReference type="SUPFAM" id="SSF52540">
    <property type="entry name" value="P-loop containing nucleoside triphosphate hydrolases"/>
    <property type="match status" value="1"/>
</dbReference>
<dbReference type="InterPro" id="IPR027417">
    <property type="entry name" value="P-loop_NTPase"/>
</dbReference>
<keyword evidence="2" id="KW-1185">Reference proteome</keyword>
<protein>
    <recommendedName>
        <fullName evidence="3">AAA domain-containing protein</fullName>
    </recommendedName>
</protein>